<dbReference type="EMBL" id="LGGO01000160">
    <property type="protein sequence ID" value="KUK76378.1"/>
    <property type="molecule type" value="Genomic_DNA"/>
</dbReference>
<sequence length="135" mass="16180">MLNIKHRITVEKGKVKFSNLELFNQDLRNYEGKEAYIIIKPFRKNRSDNQNRYYWGVVIKILSDEIGFEPEEMHEVLKQKFLTQETLRIGKEDFIVVKPTHNMNTTEFEEYLSHIRTWASTEMNIVIPLPNDIEY</sequence>
<comment type="caution">
    <text evidence="1">The sequence shown here is derived from an EMBL/GenBank/DDBJ whole genome shotgun (WGS) entry which is preliminary data.</text>
</comment>
<dbReference type="Gene3D" id="1.10.3790.10">
    <property type="entry name" value="NinB"/>
    <property type="match status" value="1"/>
</dbReference>
<dbReference type="AlphaFoldDB" id="A0A101HGT6"/>
<protein>
    <submittedName>
        <fullName evidence="1">Uncharacterized protein</fullName>
    </submittedName>
</protein>
<evidence type="ECO:0000313" key="2">
    <source>
        <dbReference type="Proteomes" id="UP000053904"/>
    </source>
</evidence>
<organism evidence="1 2">
    <name type="scientific">candidate division WS6 bacterium 34_10</name>
    <dbReference type="NCBI Taxonomy" id="1641389"/>
    <lineage>
        <taxon>Bacteria</taxon>
        <taxon>Candidatus Dojkabacteria</taxon>
    </lineage>
</organism>
<name>A0A101HGT6_9BACT</name>
<accession>A0A101HGT6</accession>
<evidence type="ECO:0000313" key="1">
    <source>
        <dbReference type="EMBL" id="KUK76378.1"/>
    </source>
</evidence>
<dbReference type="InterPro" id="IPR036619">
    <property type="entry name" value="NinB_sf"/>
</dbReference>
<gene>
    <name evidence="1" type="ORF">XD93_0952</name>
</gene>
<proteinExistence type="predicted"/>
<reference evidence="2" key="1">
    <citation type="journal article" date="2015" name="MBio">
        <title>Genome-Resolved Metagenomic Analysis Reveals Roles for Candidate Phyla and Other Microbial Community Members in Biogeochemical Transformations in Oil Reservoirs.</title>
        <authorList>
            <person name="Hu P."/>
            <person name="Tom L."/>
            <person name="Singh A."/>
            <person name="Thomas B.C."/>
            <person name="Baker B.J."/>
            <person name="Piceno Y.M."/>
            <person name="Andersen G.L."/>
            <person name="Banfield J.F."/>
        </authorList>
    </citation>
    <scope>NUCLEOTIDE SEQUENCE [LARGE SCALE GENOMIC DNA]</scope>
</reference>
<dbReference type="Proteomes" id="UP000053904">
    <property type="component" value="Unassembled WGS sequence"/>
</dbReference>